<name>A0A397JEG7_9GLOM</name>
<accession>A0A397JEG7</accession>
<organism evidence="1 2">
    <name type="scientific">Diversispora epigaea</name>
    <dbReference type="NCBI Taxonomy" id="1348612"/>
    <lineage>
        <taxon>Eukaryota</taxon>
        <taxon>Fungi</taxon>
        <taxon>Fungi incertae sedis</taxon>
        <taxon>Mucoromycota</taxon>
        <taxon>Glomeromycotina</taxon>
        <taxon>Glomeromycetes</taxon>
        <taxon>Diversisporales</taxon>
        <taxon>Diversisporaceae</taxon>
        <taxon>Diversispora</taxon>
    </lineage>
</organism>
<protein>
    <submittedName>
        <fullName evidence="1">Uncharacterized protein</fullName>
    </submittedName>
</protein>
<keyword evidence="2" id="KW-1185">Reference proteome</keyword>
<dbReference type="EMBL" id="PQFF01000079">
    <property type="protein sequence ID" value="RHZ84356.1"/>
    <property type="molecule type" value="Genomic_DNA"/>
</dbReference>
<dbReference type="OrthoDB" id="2439290at2759"/>
<evidence type="ECO:0000313" key="1">
    <source>
        <dbReference type="EMBL" id="RHZ84356.1"/>
    </source>
</evidence>
<reference evidence="1 2" key="1">
    <citation type="submission" date="2018-08" db="EMBL/GenBank/DDBJ databases">
        <title>Genome and evolution of the arbuscular mycorrhizal fungus Diversispora epigaea (formerly Glomus versiforme) and its bacterial endosymbionts.</title>
        <authorList>
            <person name="Sun X."/>
            <person name="Fei Z."/>
            <person name="Harrison M."/>
        </authorList>
    </citation>
    <scope>NUCLEOTIDE SEQUENCE [LARGE SCALE GENOMIC DNA]</scope>
    <source>
        <strain evidence="1 2">IT104</strain>
    </source>
</reference>
<evidence type="ECO:0000313" key="2">
    <source>
        <dbReference type="Proteomes" id="UP000266861"/>
    </source>
</evidence>
<comment type="caution">
    <text evidence="1">The sequence shown here is derived from an EMBL/GenBank/DDBJ whole genome shotgun (WGS) entry which is preliminary data.</text>
</comment>
<dbReference type="Proteomes" id="UP000266861">
    <property type="component" value="Unassembled WGS sequence"/>
</dbReference>
<dbReference type="STRING" id="1348612.A0A397JEG7"/>
<sequence>MCLNKIVGQTEITGPQVSAYLLGFKDHYTPNKFVLIYLNSFEAYLTSQYPIRNLPESIISENSDTSSDEDKLDLENSSEYNQTNDEMFTVINFGKRIGAVNLRIDYMYRGEQLENMCLYDYVSTVHKIKINEKELNKLSRQKNREGRATKVDCFLFLGGEKKCNENCDHSIIHPQHSTHIQIHWSRENDKIPVLCEKGVPPRNDLKNIERYGLCILLLFKPWTTADNLMEETVLDRRLRQVARENPEIAKIR</sequence>
<gene>
    <name evidence="1" type="ORF">Glove_83g12</name>
</gene>
<dbReference type="AlphaFoldDB" id="A0A397JEG7"/>
<proteinExistence type="predicted"/>